<dbReference type="InterPro" id="IPR015797">
    <property type="entry name" value="NUDIX_hydrolase-like_dom_sf"/>
</dbReference>
<dbReference type="STRING" id="1798533.A2609_01120"/>
<proteinExistence type="inferred from homology"/>
<dbReference type="EMBL" id="MFMU01000004">
    <property type="protein sequence ID" value="OGG93832.1"/>
    <property type="molecule type" value="Genomic_DNA"/>
</dbReference>
<dbReference type="GO" id="GO:0016787">
    <property type="term" value="F:hydrolase activity"/>
    <property type="evidence" value="ECO:0007669"/>
    <property type="project" value="UniProtKB-KW"/>
</dbReference>
<dbReference type="InterPro" id="IPR020084">
    <property type="entry name" value="NUDIX_hydrolase_CS"/>
</dbReference>
<dbReference type="AlphaFoldDB" id="A0A1F6G6T7"/>
<dbReference type="PANTHER" id="PTHR43736">
    <property type="entry name" value="ADP-RIBOSE PYROPHOSPHATASE"/>
    <property type="match status" value="1"/>
</dbReference>
<dbReference type="Proteomes" id="UP000176867">
    <property type="component" value="Unassembled WGS sequence"/>
</dbReference>
<feature type="domain" description="Nudix hydrolase" evidence="3">
    <location>
        <begin position="30"/>
        <end position="156"/>
    </location>
</feature>
<keyword evidence="1 2" id="KW-0378">Hydrolase</keyword>
<comment type="caution">
    <text evidence="4">The sequence shown here is derived from an EMBL/GenBank/DDBJ whole genome shotgun (WGS) entry which is preliminary data.</text>
</comment>
<accession>A0A1F6G6T7</accession>
<name>A0A1F6G6T7_9BACT</name>
<protein>
    <recommendedName>
        <fullName evidence="3">Nudix hydrolase domain-containing protein</fullName>
    </recommendedName>
</protein>
<gene>
    <name evidence="4" type="ORF">A2609_01120</name>
</gene>
<dbReference type="Gene3D" id="3.90.79.10">
    <property type="entry name" value="Nucleoside Triphosphate Pyrophosphohydrolase"/>
    <property type="match status" value="1"/>
</dbReference>
<comment type="similarity">
    <text evidence="2">Belongs to the Nudix hydrolase family.</text>
</comment>
<evidence type="ECO:0000256" key="2">
    <source>
        <dbReference type="RuleBase" id="RU003476"/>
    </source>
</evidence>
<evidence type="ECO:0000259" key="3">
    <source>
        <dbReference type="PROSITE" id="PS51462"/>
    </source>
</evidence>
<dbReference type="PROSITE" id="PS00893">
    <property type="entry name" value="NUDIX_BOX"/>
    <property type="match status" value="1"/>
</dbReference>
<evidence type="ECO:0000256" key="1">
    <source>
        <dbReference type="ARBA" id="ARBA00022801"/>
    </source>
</evidence>
<dbReference type="Pfam" id="PF00293">
    <property type="entry name" value="NUDIX"/>
    <property type="match status" value="1"/>
</dbReference>
<dbReference type="CDD" id="cd02883">
    <property type="entry name" value="NUDIX_Hydrolase"/>
    <property type="match status" value="1"/>
</dbReference>
<sequence>MEIKSTLIHQGKTIPFVYRDIDLLDELKGEKIKGVHAYCFCGDKLVIVYAEKKGSWGPPGGAIDPGEAIEEAVVREVLEETNMRVLKQRVFGYVEAFEPERTLQTRSVCIVEPIGEFVSDPDGDVTEIKLIDLKDINQYFDWGKNGERQLERALMLKETLKRG</sequence>
<dbReference type="PANTHER" id="PTHR43736:SF1">
    <property type="entry name" value="DIHYDRONEOPTERIN TRIPHOSPHATE DIPHOSPHATASE"/>
    <property type="match status" value="1"/>
</dbReference>
<organism evidence="4 5">
    <name type="scientific">Candidatus Kaiserbacteria bacterium RIFOXYD1_FULL_47_14</name>
    <dbReference type="NCBI Taxonomy" id="1798533"/>
    <lineage>
        <taxon>Bacteria</taxon>
        <taxon>Candidatus Kaiseribacteriota</taxon>
    </lineage>
</organism>
<reference evidence="4 5" key="1">
    <citation type="journal article" date="2016" name="Nat. Commun.">
        <title>Thousands of microbial genomes shed light on interconnected biogeochemical processes in an aquifer system.</title>
        <authorList>
            <person name="Anantharaman K."/>
            <person name="Brown C.T."/>
            <person name="Hug L.A."/>
            <person name="Sharon I."/>
            <person name="Castelle C.J."/>
            <person name="Probst A.J."/>
            <person name="Thomas B.C."/>
            <person name="Singh A."/>
            <person name="Wilkins M.J."/>
            <person name="Karaoz U."/>
            <person name="Brodie E.L."/>
            <person name="Williams K.H."/>
            <person name="Hubbard S.S."/>
            <person name="Banfield J.F."/>
        </authorList>
    </citation>
    <scope>NUCLEOTIDE SEQUENCE [LARGE SCALE GENOMIC DNA]</scope>
</reference>
<dbReference type="SUPFAM" id="SSF55811">
    <property type="entry name" value="Nudix"/>
    <property type="match status" value="1"/>
</dbReference>
<dbReference type="PRINTS" id="PR00502">
    <property type="entry name" value="NUDIXFAMILY"/>
</dbReference>
<evidence type="ECO:0000313" key="4">
    <source>
        <dbReference type="EMBL" id="OGG93832.1"/>
    </source>
</evidence>
<evidence type="ECO:0000313" key="5">
    <source>
        <dbReference type="Proteomes" id="UP000176867"/>
    </source>
</evidence>
<dbReference type="InterPro" id="IPR000086">
    <property type="entry name" value="NUDIX_hydrolase_dom"/>
</dbReference>
<dbReference type="PROSITE" id="PS51462">
    <property type="entry name" value="NUDIX"/>
    <property type="match status" value="1"/>
</dbReference>
<dbReference type="InterPro" id="IPR020476">
    <property type="entry name" value="Nudix_hydrolase"/>
</dbReference>